<protein>
    <submittedName>
        <fullName evidence="5">Uncharacterized protein</fullName>
    </submittedName>
</protein>
<reference evidence="5 6" key="1">
    <citation type="submission" date="2020-07" db="EMBL/GenBank/DDBJ databases">
        <title>Sequencing the genomes of 1000 actinobacteria strains.</title>
        <authorList>
            <person name="Klenk H.-P."/>
        </authorList>
    </citation>
    <scope>NUCLEOTIDE SEQUENCE [LARGE SCALE GENOMIC DNA]</scope>
    <source>
        <strain evidence="5 6">DSM 26487</strain>
    </source>
</reference>
<dbReference type="Proteomes" id="UP000564496">
    <property type="component" value="Unassembled WGS sequence"/>
</dbReference>
<evidence type="ECO:0000313" key="4">
    <source>
        <dbReference type="EMBL" id="NYI81335.1"/>
    </source>
</evidence>
<dbReference type="EMBL" id="JACBZR010000003">
    <property type="protein sequence ID" value="NYI81317.1"/>
    <property type="molecule type" value="Genomic_DNA"/>
</dbReference>
<evidence type="ECO:0000313" key="3">
    <source>
        <dbReference type="EMBL" id="NYI81317.1"/>
    </source>
</evidence>
<evidence type="ECO:0000313" key="6">
    <source>
        <dbReference type="Proteomes" id="UP000564496"/>
    </source>
</evidence>
<organism evidence="5 6">
    <name type="scientific">Nocardioides panzhihuensis</name>
    <dbReference type="NCBI Taxonomy" id="860243"/>
    <lineage>
        <taxon>Bacteria</taxon>
        <taxon>Bacillati</taxon>
        <taxon>Actinomycetota</taxon>
        <taxon>Actinomycetes</taxon>
        <taxon>Propionibacteriales</taxon>
        <taxon>Nocardioidaceae</taxon>
        <taxon>Nocardioides</taxon>
    </lineage>
</organism>
<evidence type="ECO:0000313" key="2">
    <source>
        <dbReference type="EMBL" id="NYI81280.1"/>
    </source>
</evidence>
<dbReference type="EMBL" id="JACBZR010000003">
    <property type="protein sequence ID" value="NYI81280.1"/>
    <property type="molecule type" value="Genomic_DNA"/>
</dbReference>
<evidence type="ECO:0000313" key="5">
    <source>
        <dbReference type="EMBL" id="NYI81354.1"/>
    </source>
</evidence>
<dbReference type="EMBL" id="JACBZR010000003">
    <property type="protein sequence ID" value="NYI81335.1"/>
    <property type="molecule type" value="Genomic_DNA"/>
</dbReference>
<name>A0A7Z0DTZ8_9ACTN</name>
<gene>
    <name evidence="1" type="ORF">BJ988_005537</name>
    <name evidence="2" type="ORF">BJ988_005988</name>
    <name evidence="3" type="ORF">BJ988_006025</name>
    <name evidence="4" type="ORF">BJ988_006043</name>
    <name evidence="5" type="ORF">BJ988_006062</name>
</gene>
<accession>A0A7Z0DTZ8</accession>
<dbReference type="EMBL" id="JACBZR010000003">
    <property type="protein sequence ID" value="NYI81354.1"/>
    <property type="molecule type" value="Genomic_DNA"/>
</dbReference>
<keyword evidence="6" id="KW-1185">Reference proteome</keyword>
<comment type="caution">
    <text evidence="5">The sequence shown here is derived from an EMBL/GenBank/DDBJ whole genome shotgun (WGS) entry which is preliminary data.</text>
</comment>
<dbReference type="AlphaFoldDB" id="A0A7Z0DTZ8"/>
<dbReference type="EMBL" id="JACBZR010000001">
    <property type="protein sequence ID" value="NYI80889.1"/>
    <property type="molecule type" value="Genomic_DNA"/>
</dbReference>
<proteinExistence type="predicted"/>
<dbReference type="RefSeq" id="WP_179661033.1">
    <property type="nucleotide sequence ID" value="NZ_JACBZR010000001.1"/>
</dbReference>
<sequence>MSTPENLAKIPTSKPEIAAALRRWAKGSLPDEAAVELLVRAWGGRLLNGSWVRVEPGAAWIDADRADGGYLSGGERRLLDIALSLASYDRTVCLNEVLPGLDRTALRLVIAATARAAGASYPWPDNTTTER</sequence>
<evidence type="ECO:0000313" key="1">
    <source>
        <dbReference type="EMBL" id="NYI80889.1"/>
    </source>
</evidence>